<feature type="compositionally biased region" description="Polar residues" evidence="1">
    <location>
        <begin position="63"/>
        <end position="88"/>
    </location>
</feature>
<accession>A0AAN7ZL48</accession>
<name>A0AAN7ZL48_9PEZI</name>
<feature type="region of interest" description="Disordered" evidence="1">
    <location>
        <begin position="1"/>
        <end position="88"/>
    </location>
</feature>
<dbReference type="Proteomes" id="UP001310594">
    <property type="component" value="Unassembled WGS sequence"/>
</dbReference>
<sequence length="293" mass="30717">MGANPQPTATSAAVPVAASQTQPKKARKNPQRRKTEQAKQLTEPVKPKDAAPKIPANRPSARRAQTSPAASTRPVQATETPAPANLQSTSDKAQAIALAPAATITGGILGCVASAALLAGVGLWHEYAGAESAILAARTAKLCLDNVADDVTTSLKAGTYSTDEALDVLRRTTLSYASTVPGGVAYVERVFREVGLIRQSRGTDVDKLLRSVHGELRLAARKGATPESMRLIVINQLFRLSTVAGASVRDVVDRNPSLKPYKDGAVKSLQGTPAAKVPTLNVNMTVKQRKSSG</sequence>
<proteinExistence type="predicted"/>
<gene>
    <name evidence="2" type="ORF">LTR97_011028</name>
</gene>
<protein>
    <submittedName>
        <fullName evidence="2">Uncharacterized protein</fullName>
    </submittedName>
</protein>
<evidence type="ECO:0000256" key="1">
    <source>
        <dbReference type="SAM" id="MobiDB-lite"/>
    </source>
</evidence>
<comment type="caution">
    <text evidence="2">The sequence shown here is derived from an EMBL/GenBank/DDBJ whole genome shotgun (WGS) entry which is preliminary data.</text>
</comment>
<dbReference type="EMBL" id="JAVRQU010000020">
    <property type="protein sequence ID" value="KAK5691857.1"/>
    <property type="molecule type" value="Genomic_DNA"/>
</dbReference>
<dbReference type="AlphaFoldDB" id="A0AAN7ZL48"/>
<reference evidence="2" key="1">
    <citation type="submission" date="2023-08" db="EMBL/GenBank/DDBJ databases">
        <title>Black Yeasts Isolated from many extreme environments.</title>
        <authorList>
            <person name="Coleine C."/>
            <person name="Stajich J.E."/>
            <person name="Selbmann L."/>
        </authorList>
    </citation>
    <scope>NUCLEOTIDE SEQUENCE</scope>
    <source>
        <strain evidence="2">CCFEE 5810</strain>
    </source>
</reference>
<feature type="compositionally biased region" description="Low complexity" evidence="1">
    <location>
        <begin position="1"/>
        <end position="23"/>
    </location>
</feature>
<evidence type="ECO:0000313" key="2">
    <source>
        <dbReference type="EMBL" id="KAK5691857.1"/>
    </source>
</evidence>
<evidence type="ECO:0000313" key="3">
    <source>
        <dbReference type="Proteomes" id="UP001310594"/>
    </source>
</evidence>
<organism evidence="2 3">
    <name type="scientific">Elasticomyces elasticus</name>
    <dbReference type="NCBI Taxonomy" id="574655"/>
    <lineage>
        <taxon>Eukaryota</taxon>
        <taxon>Fungi</taxon>
        <taxon>Dikarya</taxon>
        <taxon>Ascomycota</taxon>
        <taxon>Pezizomycotina</taxon>
        <taxon>Dothideomycetes</taxon>
        <taxon>Dothideomycetidae</taxon>
        <taxon>Mycosphaerellales</taxon>
        <taxon>Teratosphaeriaceae</taxon>
        <taxon>Elasticomyces</taxon>
    </lineage>
</organism>